<gene>
    <name evidence="5" type="primary">fabG</name>
    <name evidence="5" type="ORF">AACH10_06080</name>
</gene>
<organism evidence="5 6">
    <name type="scientific">Pseudaquabacterium inlustre</name>
    <dbReference type="NCBI Taxonomy" id="2984192"/>
    <lineage>
        <taxon>Bacteria</taxon>
        <taxon>Pseudomonadati</taxon>
        <taxon>Pseudomonadota</taxon>
        <taxon>Betaproteobacteria</taxon>
        <taxon>Burkholderiales</taxon>
        <taxon>Sphaerotilaceae</taxon>
        <taxon>Pseudaquabacterium</taxon>
    </lineage>
</organism>
<proteinExistence type="inferred from homology"/>
<comment type="pathway">
    <text evidence="3">Lipid metabolism; fatty acid biosynthesis.</text>
</comment>
<dbReference type="SUPFAM" id="SSF51735">
    <property type="entry name" value="NAD(P)-binding Rossmann-fold domains"/>
    <property type="match status" value="1"/>
</dbReference>
<dbReference type="CDD" id="cd05333">
    <property type="entry name" value="BKR_SDR_c"/>
    <property type="match status" value="1"/>
</dbReference>
<name>A0ABU9CD53_9BURK</name>
<dbReference type="EMBL" id="JBBUTH010000003">
    <property type="protein sequence ID" value="MEK8049797.1"/>
    <property type="molecule type" value="Genomic_DNA"/>
</dbReference>
<evidence type="ECO:0000256" key="3">
    <source>
        <dbReference type="RuleBase" id="RU366074"/>
    </source>
</evidence>
<dbReference type="GO" id="GO:0004316">
    <property type="term" value="F:3-oxoacyl-[acyl-carrier-protein] reductase (NADPH) activity"/>
    <property type="evidence" value="ECO:0007669"/>
    <property type="project" value="UniProtKB-EC"/>
</dbReference>
<comment type="similarity">
    <text evidence="1 3">Belongs to the short-chain dehydrogenases/reductases (SDR) family.</text>
</comment>
<protein>
    <recommendedName>
        <fullName evidence="3">3-oxoacyl-[acyl-carrier-protein] reductase</fullName>
        <ecNumber evidence="3">1.1.1.100</ecNumber>
    </recommendedName>
</protein>
<dbReference type="PRINTS" id="PR00080">
    <property type="entry name" value="SDRFAMILY"/>
</dbReference>
<keyword evidence="3" id="KW-0275">Fatty acid biosynthesis</keyword>
<dbReference type="InterPro" id="IPR057326">
    <property type="entry name" value="KR_dom"/>
</dbReference>
<evidence type="ECO:0000256" key="2">
    <source>
        <dbReference type="ARBA" id="ARBA00023002"/>
    </source>
</evidence>
<comment type="subunit">
    <text evidence="3">Homotetramer.</text>
</comment>
<dbReference type="EC" id="1.1.1.100" evidence="3"/>
<dbReference type="SMART" id="SM00822">
    <property type="entry name" value="PKS_KR"/>
    <property type="match status" value="1"/>
</dbReference>
<dbReference type="InterPro" id="IPR020904">
    <property type="entry name" value="Sc_DH/Rdtase_CS"/>
</dbReference>
<keyword evidence="6" id="KW-1185">Reference proteome</keyword>
<dbReference type="Gene3D" id="3.40.50.720">
    <property type="entry name" value="NAD(P)-binding Rossmann-like Domain"/>
    <property type="match status" value="1"/>
</dbReference>
<sequence length="246" mass="25674">MRLKNKVSIITGAAQGIGLATALKFADEGAIVIVCDLKAEGVKAAVAAVQARGAQALGFALNVTDRPALDAMVAAVKEKFGRVDVLVNNAGITKDARLVKMTEAQFDAVVDVNLRGVFHASQAVADTMCAQGAGVILNASSVVGIYGNFGQTNYAATKFGVIGFTKTWSRELGPKGVRCNAVAPGFVETPILATVPDKVLDHMREQVPLHRLGKPEEIANVYAFLASDEASYINGAVIEVSGGMTV</sequence>
<dbReference type="PRINTS" id="PR00081">
    <property type="entry name" value="GDHRDH"/>
</dbReference>
<comment type="function">
    <text evidence="3">Catalyzes the NADPH-dependent reduction of beta-ketoacyl-ACP substrates to beta-hydroxyacyl-ACP products, the first reductive step in the elongation cycle of fatty acid biosynthesis.</text>
</comment>
<dbReference type="InterPro" id="IPR002347">
    <property type="entry name" value="SDR_fam"/>
</dbReference>
<keyword evidence="3" id="KW-0443">Lipid metabolism</keyword>
<dbReference type="RefSeq" id="WP_341409474.1">
    <property type="nucleotide sequence ID" value="NZ_JBBUTH010000003.1"/>
</dbReference>
<dbReference type="NCBIfam" id="TIGR01830">
    <property type="entry name" value="3oxo_ACP_reduc"/>
    <property type="match status" value="1"/>
</dbReference>
<keyword evidence="3" id="KW-0276">Fatty acid metabolism</keyword>
<feature type="domain" description="Ketoreductase" evidence="4">
    <location>
        <begin position="6"/>
        <end position="177"/>
    </location>
</feature>
<dbReference type="NCBIfam" id="NF005559">
    <property type="entry name" value="PRK07231.1"/>
    <property type="match status" value="1"/>
</dbReference>
<keyword evidence="3" id="KW-0521">NADP</keyword>
<comment type="catalytic activity">
    <reaction evidence="3">
        <text>a (3R)-hydroxyacyl-[ACP] + NADP(+) = a 3-oxoacyl-[ACP] + NADPH + H(+)</text>
        <dbReference type="Rhea" id="RHEA:17397"/>
        <dbReference type="Rhea" id="RHEA-COMP:9916"/>
        <dbReference type="Rhea" id="RHEA-COMP:9945"/>
        <dbReference type="ChEBI" id="CHEBI:15378"/>
        <dbReference type="ChEBI" id="CHEBI:57783"/>
        <dbReference type="ChEBI" id="CHEBI:58349"/>
        <dbReference type="ChEBI" id="CHEBI:78776"/>
        <dbReference type="ChEBI" id="CHEBI:78827"/>
        <dbReference type="EC" id="1.1.1.100"/>
    </reaction>
</comment>
<dbReference type="InterPro" id="IPR011284">
    <property type="entry name" value="3oxo_ACP_reduc"/>
</dbReference>
<reference evidence="5 6" key="1">
    <citation type="submission" date="2024-04" db="EMBL/GenBank/DDBJ databases">
        <title>Novel species of the genus Ideonella isolated from streams.</title>
        <authorList>
            <person name="Lu H."/>
        </authorList>
    </citation>
    <scope>NUCLEOTIDE SEQUENCE [LARGE SCALE GENOMIC DNA]</scope>
    <source>
        <strain evidence="5 6">DXS22W</strain>
    </source>
</reference>
<dbReference type="Proteomes" id="UP001365405">
    <property type="component" value="Unassembled WGS sequence"/>
</dbReference>
<dbReference type="Pfam" id="PF13561">
    <property type="entry name" value="adh_short_C2"/>
    <property type="match status" value="1"/>
</dbReference>
<dbReference type="PANTHER" id="PTHR42879">
    <property type="entry name" value="3-OXOACYL-(ACYL-CARRIER-PROTEIN) REDUCTASE"/>
    <property type="match status" value="1"/>
</dbReference>
<dbReference type="InterPro" id="IPR036291">
    <property type="entry name" value="NAD(P)-bd_dom_sf"/>
</dbReference>
<dbReference type="PROSITE" id="PS00061">
    <property type="entry name" value="ADH_SHORT"/>
    <property type="match status" value="1"/>
</dbReference>
<evidence type="ECO:0000256" key="1">
    <source>
        <dbReference type="ARBA" id="ARBA00006484"/>
    </source>
</evidence>
<keyword evidence="2 3" id="KW-0560">Oxidoreductase</keyword>
<comment type="caution">
    <text evidence="5">The sequence shown here is derived from an EMBL/GenBank/DDBJ whole genome shotgun (WGS) entry which is preliminary data.</text>
</comment>
<dbReference type="NCBIfam" id="NF009466">
    <property type="entry name" value="PRK12826.1-2"/>
    <property type="match status" value="1"/>
</dbReference>
<accession>A0ABU9CD53</accession>
<evidence type="ECO:0000313" key="6">
    <source>
        <dbReference type="Proteomes" id="UP001365405"/>
    </source>
</evidence>
<evidence type="ECO:0000313" key="5">
    <source>
        <dbReference type="EMBL" id="MEK8049797.1"/>
    </source>
</evidence>
<evidence type="ECO:0000259" key="4">
    <source>
        <dbReference type="SMART" id="SM00822"/>
    </source>
</evidence>
<dbReference type="NCBIfam" id="NF004198">
    <property type="entry name" value="PRK05653.1-3"/>
    <property type="match status" value="1"/>
</dbReference>
<dbReference type="InterPro" id="IPR050259">
    <property type="entry name" value="SDR"/>
</dbReference>
<keyword evidence="3" id="KW-0444">Lipid biosynthesis</keyword>
<dbReference type="PANTHER" id="PTHR42879:SF2">
    <property type="entry name" value="3-OXOACYL-[ACYL-CARRIER-PROTEIN] REDUCTASE FABG"/>
    <property type="match status" value="1"/>
</dbReference>